<dbReference type="PANTHER" id="PTHR31376:SF105">
    <property type="entry name" value="PURINE PERMEASE-RELATED"/>
    <property type="match status" value="1"/>
</dbReference>
<feature type="transmembrane region" description="Helical" evidence="7">
    <location>
        <begin position="174"/>
        <end position="195"/>
    </location>
</feature>
<dbReference type="GO" id="GO:0005345">
    <property type="term" value="F:purine nucleobase transmembrane transporter activity"/>
    <property type="evidence" value="ECO:0007669"/>
    <property type="project" value="UniProtKB-UniRule"/>
</dbReference>
<reference evidence="8 9" key="1">
    <citation type="journal article" date="2018" name="Science">
        <title>The opium poppy genome and morphinan production.</title>
        <authorList>
            <person name="Guo L."/>
            <person name="Winzer T."/>
            <person name="Yang X."/>
            <person name="Li Y."/>
            <person name="Ning Z."/>
            <person name="He Z."/>
            <person name="Teodor R."/>
            <person name="Lu Y."/>
            <person name="Bowser T.A."/>
            <person name="Graham I.A."/>
            <person name="Ye K."/>
        </authorList>
    </citation>
    <scope>NUCLEOTIDE SEQUENCE [LARGE SCALE GENOMIC DNA]</scope>
    <source>
        <strain evidence="9">cv. HN1</strain>
        <tissue evidence="8">Leaves</tissue>
    </source>
</reference>
<dbReference type="GO" id="GO:0015211">
    <property type="term" value="F:purine nucleoside transmembrane transporter activity"/>
    <property type="evidence" value="ECO:0007669"/>
    <property type="project" value="UniProtKB-UniRule"/>
</dbReference>
<comment type="similarity">
    <text evidence="2">Belongs to the 'GDSL' lipolytic enzyme family.</text>
</comment>
<organism evidence="8 9">
    <name type="scientific">Papaver somniferum</name>
    <name type="common">Opium poppy</name>
    <dbReference type="NCBI Taxonomy" id="3469"/>
    <lineage>
        <taxon>Eukaryota</taxon>
        <taxon>Viridiplantae</taxon>
        <taxon>Streptophyta</taxon>
        <taxon>Embryophyta</taxon>
        <taxon>Tracheophyta</taxon>
        <taxon>Spermatophyta</taxon>
        <taxon>Magnoliopsida</taxon>
        <taxon>Ranunculales</taxon>
        <taxon>Papaveraceae</taxon>
        <taxon>Papaveroideae</taxon>
        <taxon>Papaver</taxon>
    </lineage>
</organism>
<evidence type="ECO:0000256" key="4">
    <source>
        <dbReference type="ARBA" id="ARBA00022692"/>
    </source>
</evidence>
<dbReference type="InterPro" id="IPR036514">
    <property type="entry name" value="SGNH_hydro_sf"/>
</dbReference>
<dbReference type="GO" id="GO:0016020">
    <property type="term" value="C:membrane"/>
    <property type="evidence" value="ECO:0007669"/>
    <property type="project" value="UniProtKB-SubCell"/>
</dbReference>
<dbReference type="EMBL" id="CM010722">
    <property type="protein sequence ID" value="RZC75253.1"/>
    <property type="molecule type" value="Genomic_DNA"/>
</dbReference>
<keyword evidence="3 7" id="KW-0813">Transport</keyword>
<feature type="transmembrane region" description="Helical" evidence="7">
    <location>
        <begin position="101"/>
        <end position="122"/>
    </location>
</feature>
<feature type="transmembrane region" description="Helical" evidence="7">
    <location>
        <begin position="6"/>
        <end position="25"/>
    </location>
</feature>
<comment type="similarity">
    <text evidence="1 7">Belongs to the purine permeases (TC 2.A.7.14) family.</text>
</comment>
<feature type="transmembrane region" description="Helical" evidence="7">
    <location>
        <begin position="64"/>
        <end position="89"/>
    </location>
</feature>
<dbReference type="Pfam" id="PF00657">
    <property type="entry name" value="Lipase_GDSL"/>
    <property type="match status" value="1"/>
</dbReference>
<dbReference type="InterPro" id="IPR001087">
    <property type="entry name" value="GDSL"/>
</dbReference>
<keyword evidence="9" id="KW-1185">Reference proteome</keyword>
<dbReference type="Gene3D" id="3.40.50.1110">
    <property type="entry name" value="SGNH hydrolase"/>
    <property type="match status" value="1"/>
</dbReference>
<dbReference type="Pfam" id="PF16913">
    <property type="entry name" value="PUNUT"/>
    <property type="match status" value="2"/>
</dbReference>
<gene>
    <name evidence="8" type="ORF">C5167_050739</name>
</gene>
<keyword evidence="4 7" id="KW-0812">Transmembrane</keyword>
<feature type="transmembrane region" description="Helical" evidence="7">
    <location>
        <begin position="207"/>
        <end position="224"/>
    </location>
</feature>
<accession>A0A4Y7KPJ1</accession>
<dbReference type="STRING" id="3469.A0A4Y7KPJ1"/>
<comment type="caution">
    <text evidence="7">Lacks conserved residue(s) required for the propagation of feature annotation.</text>
</comment>
<proteinExistence type="inferred from homology"/>
<evidence type="ECO:0000256" key="7">
    <source>
        <dbReference type="RuleBase" id="RU368015"/>
    </source>
</evidence>
<dbReference type="GO" id="GO:0016788">
    <property type="term" value="F:hydrolase activity, acting on ester bonds"/>
    <property type="evidence" value="ECO:0007669"/>
    <property type="project" value="InterPro"/>
</dbReference>
<name>A0A4Y7KPJ1_PAPSO</name>
<dbReference type="PANTHER" id="PTHR31376">
    <property type="entry name" value="OS09G0467300 PROTEIN-RELATED"/>
    <property type="match status" value="1"/>
</dbReference>
<keyword evidence="5 7" id="KW-1133">Transmembrane helix</keyword>
<sequence>MYCLGLSFLPVSTSALLISTQLISIAIKFTPYSINAVVLMTLSSILLGLRKSGDRPHGVTNSQYLLGFFISIAAAALAGVLFVATQVAYDKAKKAMTFSIVLQFQLCMSFFATVFCTIGTLVNKDFTLNQAMQREGRNFELGENTYYAALASNVVVWQLALLGRFRIILCTSSLFAGIMGATTIPVTQIAGVIAFHEKFPGEKGMSLALGLWGFISYFYGSYKLNKKQGRHPIRPNNSFEDTIMVIGCPFTSIYNFGTLSKVTGNYEVVDYISSAFRLTSPKPYAANKKDGKFVYGADFVVEGSTALDTYFTTNNSVSKQVDQFVTHLSSICSNRQECWKKLRHAVFLVEEFGSRDYFHAISEGIKVREVEEALVPKVVESIINSVTILIQAGARNVMKFQEKSPSSKVHSYRCLRSFNRLTDLHNNRLNQALMDLSSQHPRVQIVFADYYKAFIALLKSLRKTCGGSKCGDATAVCSDPKKYIHSDENHLTQEANKFMEEAIVTAGSESFTMQREGRNFELGEKTYYAVLASNVVVWQLELLGRFEIILCTSSLFARIMGATTIPVT</sequence>
<keyword evidence="6 7" id="KW-0472">Membrane</keyword>
<dbReference type="InterPro" id="IPR030182">
    <property type="entry name" value="PUP_plant"/>
</dbReference>
<evidence type="ECO:0000256" key="5">
    <source>
        <dbReference type="ARBA" id="ARBA00022989"/>
    </source>
</evidence>
<dbReference type="Proteomes" id="UP000316621">
    <property type="component" value="Chromosome 8"/>
</dbReference>
<evidence type="ECO:0000256" key="1">
    <source>
        <dbReference type="ARBA" id="ARBA00006213"/>
    </source>
</evidence>
<dbReference type="AlphaFoldDB" id="A0A4Y7KPJ1"/>
<evidence type="ECO:0000256" key="3">
    <source>
        <dbReference type="ARBA" id="ARBA00022448"/>
    </source>
</evidence>
<evidence type="ECO:0000313" key="9">
    <source>
        <dbReference type="Proteomes" id="UP000316621"/>
    </source>
</evidence>
<feature type="transmembrane region" description="Helical" evidence="7">
    <location>
        <begin position="32"/>
        <end position="49"/>
    </location>
</feature>
<evidence type="ECO:0000313" key="8">
    <source>
        <dbReference type="EMBL" id="RZC75253.1"/>
    </source>
</evidence>
<dbReference type="Gramene" id="RZC75253">
    <property type="protein sequence ID" value="RZC75253"/>
    <property type="gene ID" value="C5167_050739"/>
</dbReference>
<comment type="subcellular location">
    <subcellularLocation>
        <location evidence="7">Membrane</location>
        <topology evidence="7">Multi-pass membrane protein</topology>
    </subcellularLocation>
</comment>
<protein>
    <recommendedName>
        <fullName evidence="7">Probable purine permease</fullName>
    </recommendedName>
</protein>
<evidence type="ECO:0000256" key="2">
    <source>
        <dbReference type="ARBA" id="ARBA00008668"/>
    </source>
</evidence>
<evidence type="ECO:0000256" key="6">
    <source>
        <dbReference type="ARBA" id="ARBA00023136"/>
    </source>
</evidence>